<reference evidence="3 4" key="1">
    <citation type="submission" date="2020-04" db="EMBL/GenBank/DDBJ databases">
        <authorList>
            <person name="Basu S."/>
            <person name="Maruthanayagam V."/>
            <person name="Chakraborty S."/>
            <person name="Pramanik A."/>
            <person name="Mukherjee J."/>
            <person name="Brink B."/>
        </authorList>
    </citation>
    <scope>NUCLEOTIDE SEQUENCE [LARGE SCALE GENOMIC DNA]</scope>
    <source>
        <strain evidence="3 4">AP17</strain>
    </source>
</reference>
<dbReference type="AlphaFoldDB" id="A0A6H1U223"/>
<dbReference type="Proteomes" id="UP000500857">
    <property type="component" value="Chromosome"/>
</dbReference>
<dbReference type="EMBL" id="CP051167">
    <property type="protein sequence ID" value="QIZ72220.1"/>
    <property type="molecule type" value="Genomic_DNA"/>
</dbReference>
<gene>
    <name evidence="3" type="ORF">HCG48_17920</name>
</gene>
<sequence length="1054" mass="111425">MQYPSDIQPSVISILPSSPDSLPSFPTTSPSVDLARPSAGFDAEFYSNAYPDVVSAVRNGEFTSAEHHWLLYGQAEGRLPQAPQDPPTNPEEPDLDPLTGQLPLNFTANRGQTHPDVKFQVNGAGQNIYFTPEAIAFVTATQGQNDPVTGESEPLTSVVQLRFAGANPDPAIAGIDPLPGIANFIGANPASPDAVQAPTYEGIVYRDLYDGIDLVYRGGDKELKSEFIVDPGVDPGAIAFNYDGAIDLKLREDGALILETPLGSLIERAPIAYQDINGDRVPVASAYQLLDNGGVGFELGEYDRDYALIVDPTLEYSSYLGGTGQDRAEAIATDSQGNAYIAGSTLSLDFPAFVSFQSQLAQLQDAPNLQFDAFVTKIAADGSGFVYSTYLGGTGDDRAFDLAVDNNGDPYIVGQTSSPDFPLQTAIQENFNQGTDGFITKLTNQGALLVFSTYWGGSQNEAIASVALDGGGNAYVTGTTTSDNFPLFNAVQGAIGGGSDAFVSKFSPTGNFLYSSYLGGFDNDRGEGIAVDNEQNIYVTGQTAADNFPLVGEFQRRFAGGGDAFITKIAAAGTSLVYSSYLGGRDSDIGKAIAVDEEGHAYIVGRTGVPREIQPGAITGLGDFPTANAFQNQLQGSSDIFVTKVAPDGSGLVYSTFVGGSGFETANDMALGEGGQVYFVGETTSGDLPTRFVVQPSFGGNSDAFAGKLSPAGNDLEFLTYIGGSGFDTGEGIAIGPQGFNAYVAGQTASNNFPLVNPLQGDFGGPEGDAFVAKLAEEAPPPPPGTPQPGAPQPGTPAQPTPPPEAPPIDPAPPQATFESLVQLVATNAISPVGIFFDEGTYLNRYPDIAEAVNAGLFASGLAHYLEFGQFEGRDPSNALYSEAGYLEANPDIAAAVAAGTFVNGFAHFTQLGFFEGRDRRSQLFNERFYLDENPDVANSIAIGQFNSGFDHFIERGQSERRNPNGLFDQTYYLSQNPDAAVAVSTGVLPSAFAHFILIGEAEGRSPTPLFDEPFYLRNNPDVNRAVRDGVFRSAYEHFLRFGRDEGRPATIVV</sequence>
<dbReference type="InterPro" id="IPR052918">
    <property type="entry name" value="Motility_Chemotaxis_Reg"/>
</dbReference>
<protein>
    <recommendedName>
        <fullName evidence="2">DUF7948 domain-containing protein</fullName>
    </recommendedName>
</protein>
<feature type="region of interest" description="Disordered" evidence="1">
    <location>
        <begin position="776"/>
        <end position="815"/>
    </location>
</feature>
<dbReference type="InterPro" id="IPR057708">
    <property type="entry name" value="DUF7948"/>
</dbReference>
<evidence type="ECO:0000313" key="3">
    <source>
        <dbReference type="EMBL" id="QIZ72220.1"/>
    </source>
</evidence>
<feature type="region of interest" description="Disordered" evidence="1">
    <location>
        <begin position="1"/>
        <end position="32"/>
    </location>
</feature>
<dbReference type="PANTHER" id="PTHR35580:SF1">
    <property type="entry name" value="PHYTASE-LIKE DOMAIN-CONTAINING PROTEIN"/>
    <property type="match status" value="1"/>
</dbReference>
<dbReference type="RefSeq" id="WP_168570370.1">
    <property type="nucleotide sequence ID" value="NZ_CP051167.1"/>
</dbReference>
<feature type="domain" description="DUF7948" evidence="2">
    <location>
        <begin position="106"/>
        <end position="313"/>
    </location>
</feature>
<feature type="compositionally biased region" description="Pro residues" evidence="1">
    <location>
        <begin position="779"/>
        <end position="814"/>
    </location>
</feature>
<feature type="compositionally biased region" description="Low complexity" evidence="1">
    <location>
        <begin position="9"/>
        <end position="32"/>
    </location>
</feature>
<name>A0A6H1U223_9CYAN</name>
<dbReference type="Pfam" id="PF06739">
    <property type="entry name" value="SBBP"/>
    <property type="match status" value="6"/>
</dbReference>
<dbReference type="SUPFAM" id="SSF101898">
    <property type="entry name" value="NHL repeat"/>
    <property type="match status" value="1"/>
</dbReference>
<evidence type="ECO:0000259" key="2">
    <source>
        <dbReference type="Pfam" id="PF25778"/>
    </source>
</evidence>
<accession>A0A6H1U223</accession>
<dbReference type="PANTHER" id="PTHR35580">
    <property type="entry name" value="CELL SURFACE GLYCOPROTEIN (S-LAYER PROTEIN)-LIKE PROTEIN"/>
    <property type="match status" value="1"/>
</dbReference>
<dbReference type="KEGG" id="oxy:HCG48_17920"/>
<evidence type="ECO:0000256" key="1">
    <source>
        <dbReference type="SAM" id="MobiDB-lite"/>
    </source>
</evidence>
<dbReference type="Pfam" id="PF25778">
    <property type="entry name" value="DUF7948"/>
    <property type="match status" value="1"/>
</dbReference>
<keyword evidence="4" id="KW-1185">Reference proteome</keyword>
<evidence type="ECO:0000313" key="4">
    <source>
        <dbReference type="Proteomes" id="UP000500857"/>
    </source>
</evidence>
<organism evidence="3 4">
    <name type="scientific">Oxynema aestuarii AP17</name>
    <dbReference type="NCBI Taxonomy" id="2064643"/>
    <lineage>
        <taxon>Bacteria</taxon>
        <taxon>Bacillati</taxon>
        <taxon>Cyanobacteriota</taxon>
        <taxon>Cyanophyceae</taxon>
        <taxon>Oscillatoriophycideae</taxon>
        <taxon>Oscillatoriales</taxon>
        <taxon>Oscillatoriaceae</taxon>
        <taxon>Oxynema</taxon>
        <taxon>Oxynema aestuarii</taxon>
    </lineage>
</organism>
<proteinExistence type="predicted"/>
<dbReference type="InterPro" id="IPR010620">
    <property type="entry name" value="SBBP_repeat"/>
</dbReference>